<proteinExistence type="predicted"/>
<accession>A0A267FWI1</accession>
<dbReference type="AlphaFoldDB" id="A0A267FWI1"/>
<evidence type="ECO:0000313" key="3">
    <source>
        <dbReference type="Proteomes" id="UP000215902"/>
    </source>
</evidence>
<evidence type="ECO:0008006" key="4">
    <source>
        <dbReference type="Google" id="ProtNLM"/>
    </source>
</evidence>
<sequence length="439" mass="49044">TYSMNSLEESAENIDWYSSNIKAFDFDEGSSKNGGVTFWDDPTQDKVAQIAAKKGPSIPTAPKSVIADQPAMKLIKCSGPCGLELRPDDRYYHMYLPYCRHCLIDAKQPERLPAKFNTTIDRVNFILRQKLRHQTVLTDWLGDPLFRSMEGKRILLQQAVKFCDGDAVIASLLFLRRSLKPTVFKEEACRNQLRGQAVLHWLAHLQQADEIEEYKDCLLSYVPAATGEPPDIDAVAAMNLDRALSNNSDPAMRASALRRFKVSETGASRGLLGAAQTCLDLLDKQLELDKLINEVTAGRPDVYPLLRARPPMTSLTLNAFAEQLMLLAPDLDRLAPDLTKRSLDQLAGLMASPRDQAAWSRITAIAKRLHQAAEAGNEREVMQQRGLMEAAVLERGGGGISFIQRQQRPVLSWPISRQIEHLRRLGASETLLEKLKKLG</sequence>
<feature type="non-terminal residue" evidence="1">
    <location>
        <position position="1"/>
    </location>
</feature>
<organism evidence="1 3">
    <name type="scientific">Macrostomum lignano</name>
    <dbReference type="NCBI Taxonomy" id="282301"/>
    <lineage>
        <taxon>Eukaryota</taxon>
        <taxon>Metazoa</taxon>
        <taxon>Spiralia</taxon>
        <taxon>Lophotrochozoa</taxon>
        <taxon>Platyhelminthes</taxon>
        <taxon>Rhabditophora</taxon>
        <taxon>Macrostomorpha</taxon>
        <taxon>Macrostomida</taxon>
        <taxon>Macrostomidae</taxon>
        <taxon>Macrostomum</taxon>
    </lineage>
</organism>
<evidence type="ECO:0000313" key="2">
    <source>
        <dbReference type="EMBL" id="PAA78172.1"/>
    </source>
</evidence>
<reference evidence="1 3" key="1">
    <citation type="submission" date="2017-06" db="EMBL/GenBank/DDBJ databases">
        <title>A platform for efficient transgenesis in Macrostomum lignano, a flatworm model organism for stem cell research.</title>
        <authorList>
            <person name="Berezikov E."/>
        </authorList>
    </citation>
    <scope>NUCLEOTIDE SEQUENCE [LARGE SCALE GENOMIC DNA]</scope>
    <source>
        <strain evidence="1">DV1</strain>
        <tissue evidence="1">Whole organism</tissue>
    </source>
</reference>
<comment type="caution">
    <text evidence="1">The sequence shown here is derived from an EMBL/GenBank/DDBJ whole genome shotgun (WGS) entry which is preliminary data.</text>
</comment>
<dbReference type="EMBL" id="NIVC01000703">
    <property type="protein sequence ID" value="PAA78172.1"/>
    <property type="molecule type" value="Genomic_DNA"/>
</dbReference>
<dbReference type="OrthoDB" id="9977282at2759"/>
<gene>
    <name evidence="2" type="ORF">BOX15_Mlig024582g1</name>
    <name evidence="1" type="ORF">BOX15_Mlig024582g2</name>
</gene>
<name>A0A267FWI1_9PLAT</name>
<dbReference type="Proteomes" id="UP000215902">
    <property type="component" value="Unassembled WGS sequence"/>
</dbReference>
<keyword evidence="3" id="KW-1185">Reference proteome</keyword>
<dbReference type="EMBL" id="NIVC01000704">
    <property type="protein sequence ID" value="PAA78141.1"/>
    <property type="molecule type" value="Genomic_DNA"/>
</dbReference>
<evidence type="ECO:0000313" key="1">
    <source>
        <dbReference type="EMBL" id="PAA78141.1"/>
    </source>
</evidence>
<protein>
    <recommendedName>
        <fullName evidence="4">Vps16 C-terminal domain-containing protein</fullName>
    </recommendedName>
</protein>